<accession>A0A6S6SNU7</accession>
<organism evidence="1">
    <name type="scientific">uncultured Sulfurovum sp</name>
    <dbReference type="NCBI Taxonomy" id="269237"/>
    <lineage>
        <taxon>Bacteria</taxon>
        <taxon>Pseudomonadati</taxon>
        <taxon>Campylobacterota</taxon>
        <taxon>Epsilonproteobacteria</taxon>
        <taxon>Campylobacterales</taxon>
        <taxon>Sulfurovaceae</taxon>
        <taxon>Sulfurovum</taxon>
        <taxon>environmental samples</taxon>
    </lineage>
</organism>
<name>A0A6S6SNU7_9BACT</name>
<evidence type="ECO:0000313" key="1">
    <source>
        <dbReference type="EMBL" id="CAA6806730.1"/>
    </source>
</evidence>
<protein>
    <submittedName>
        <fullName evidence="1">Uncharacterized protein</fullName>
    </submittedName>
</protein>
<gene>
    <name evidence="1" type="ORF">HELGO_WM12455</name>
</gene>
<dbReference type="AlphaFoldDB" id="A0A6S6SNU7"/>
<sequence>MKSQYDKFHDLFVSDTAQDVTVQHIDDDGNLVDKTIGNLAKKKREVDDFINGGVPSFFRKSFSVDNTTIWEKLALLPSGGAIFLTLTEDVVWDRDITKDNVSIVINVNGHNLQLKEKFYDSDNTLLFGLKCSNSSVSISGNNLSGSTLTLLSKTFPGQTRTHSTFLCSSNTGFADNNTLALGYGLKVVDNGDFGLISTKAGSSLSASGVTLESENRTWKDLVYGLQIVNGVAKNFSTNISLD</sequence>
<dbReference type="EMBL" id="CACVAZ010000033">
    <property type="protein sequence ID" value="CAA6806730.1"/>
    <property type="molecule type" value="Genomic_DNA"/>
</dbReference>
<proteinExistence type="predicted"/>
<reference evidence="1" key="1">
    <citation type="submission" date="2020-01" db="EMBL/GenBank/DDBJ databases">
        <authorList>
            <person name="Meier V. D."/>
            <person name="Meier V D."/>
        </authorList>
    </citation>
    <scope>NUCLEOTIDE SEQUENCE</scope>
    <source>
        <strain evidence="1">HLG_WM_MAG_02</strain>
    </source>
</reference>